<name>A0A2H3CHK4_ARMGA</name>
<protein>
    <recommendedName>
        <fullName evidence="5">Mid2 domain-containing protein</fullName>
    </recommendedName>
</protein>
<feature type="region of interest" description="Disordered" evidence="1">
    <location>
        <begin position="76"/>
        <end position="101"/>
    </location>
</feature>
<feature type="region of interest" description="Disordered" evidence="1">
    <location>
        <begin position="114"/>
        <end position="159"/>
    </location>
</feature>
<dbReference type="AlphaFoldDB" id="A0A2H3CHK4"/>
<dbReference type="InParanoid" id="A0A2H3CHK4"/>
<evidence type="ECO:0008006" key="5">
    <source>
        <dbReference type="Google" id="ProtNLM"/>
    </source>
</evidence>
<dbReference type="Proteomes" id="UP000217790">
    <property type="component" value="Unassembled WGS sequence"/>
</dbReference>
<evidence type="ECO:0000256" key="2">
    <source>
        <dbReference type="SAM" id="Phobius"/>
    </source>
</evidence>
<keyword evidence="2" id="KW-1133">Transmembrane helix</keyword>
<proteinExistence type="predicted"/>
<keyword evidence="2" id="KW-0812">Transmembrane</keyword>
<dbReference type="EMBL" id="KZ293715">
    <property type="protein sequence ID" value="PBK82579.1"/>
    <property type="molecule type" value="Genomic_DNA"/>
</dbReference>
<organism evidence="3 4">
    <name type="scientific">Armillaria gallica</name>
    <name type="common">Bulbous honey fungus</name>
    <name type="synonym">Armillaria bulbosa</name>
    <dbReference type="NCBI Taxonomy" id="47427"/>
    <lineage>
        <taxon>Eukaryota</taxon>
        <taxon>Fungi</taxon>
        <taxon>Dikarya</taxon>
        <taxon>Basidiomycota</taxon>
        <taxon>Agaricomycotina</taxon>
        <taxon>Agaricomycetes</taxon>
        <taxon>Agaricomycetidae</taxon>
        <taxon>Agaricales</taxon>
        <taxon>Marasmiineae</taxon>
        <taxon>Physalacriaceae</taxon>
        <taxon>Armillaria</taxon>
    </lineage>
</organism>
<dbReference type="OrthoDB" id="10409838at2759"/>
<accession>A0A2H3CHK4</accession>
<sequence>MALRGCHSHLCSNSSSTEAVQSTATASPESNSSHQNGKASIIIGTVIGSLVSLLLLLVGGTFLFIRKRRQRNLNRGLLPNPKIVPEIYSNSPPLRNKNSETVSPTLAREMIPNLQDGSCETAEEVPGGNPTDGGRERRNSIGNPDASDPQSEQQQERPQAALDIVSEVFRLRTQFQQFIVEWEAERVRGGALDLPPAYA</sequence>
<keyword evidence="4" id="KW-1185">Reference proteome</keyword>
<evidence type="ECO:0000313" key="4">
    <source>
        <dbReference type="Proteomes" id="UP000217790"/>
    </source>
</evidence>
<dbReference type="OMA" id="PEIDSHY"/>
<feature type="transmembrane region" description="Helical" evidence="2">
    <location>
        <begin position="41"/>
        <end position="65"/>
    </location>
</feature>
<feature type="compositionally biased region" description="Polar residues" evidence="1">
    <location>
        <begin position="148"/>
        <end position="157"/>
    </location>
</feature>
<reference evidence="4" key="1">
    <citation type="journal article" date="2017" name="Nat. Ecol. Evol.">
        <title>Genome expansion and lineage-specific genetic innovations in the forest pathogenic fungi Armillaria.</title>
        <authorList>
            <person name="Sipos G."/>
            <person name="Prasanna A.N."/>
            <person name="Walter M.C."/>
            <person name="O'Connor E."/>
            <person name="Balint B."/>
            <person name="Krizsan K."/>
            <person name="Kiss B."/>
            <person name="Hess J."/>
            <person name="Varga T."/>
            <person name="Slot J."/>
            <person name="Riley R."/>
            <person name="Boka B."/>
            <person name="Rigling D."/>
            <person name="Barry K."/>
            <person name="Lee J."/>
            <person name="Mihaltcheva S."/>
            <person name="LaButti K."/>
            <person name="Lipzen A."/>
            <person name="Waldron R."/>
            <person name="Moloney N.M."/>
            <person name="Sperisen C."/>
            <person name="Kredics L."/>
            <person name="Vagvoelgyi C."/>
            <person name="Patrignani A."/>
            <person name="Fitzpatrick D."/>
            <person name="Nagy I."/>
            <person name="Doyle S."/>
            <person name="Anderson J.B."/>
            <person name="Grigoriev I.V."/>
            <person name="Gueldener U."/>
            <person name="Muensterkoetter M."/>
            <person name="Nagy L.G."/>
        </authorList>
    </citation>
    <scope>NUCLEOTIDE SEQUENCE [LARGE SCALE GENOMIC DNA]</scope>
    <source>
        <strain evidence="4">Ar21-2</strain>
    </source>
</reference>
<evidence type="ECO:0000313" key="3">
    <source>
        <dbReference type="EMBL" id="PBK82579.1"/>
    </source>
</evidence>
<evidence type="ECO:0000256" key="1">
    <source>
        <dbReference type="SAM" id="MobiDB-lite"/>
    </source>
</evidence>
<gene>
    <name evidence="3" type="ORF">ARMGADRAFT_1170886</name>
</gene>
<keyword evidence="2" id="KW-0472">Membrane</keyword>